<keyword evidence="14" id="KW-1185">Reference proteome</keyword>
<feature type="domain" description="Integrase catalytic" evidence="12">
    <location>
        <begin position="725"/>
        <end position="893"/>
    </location>
</feature>
<protein>
    <submittedName>
        <fullName evidence="13">Pol polyprotein</fullName>
    </submittedName>
</protein>
<dbReference type="GO" id="GO:0006508">
    <property type="term" value="P:proteolysis"/>
    <property type="evidence" value="ECO:0007669"/>
    <property type="project" value="InterPro"/>
</dbReference>
<dbReference type="Gene3D" id="3.10.20.370">
    <property type="match status" value="1"/>
</dbReference>
<keyword evidence="5" id="KW-0378">Hydrolase</keyword>
<organism evidence="13 14">
    <name type="scientific">Elysia marginata</name>
    <dbReference type="NCBI Taxonomy" id="1093978"/>
    <lineage>
        <taxon>Eukaryota</taxon>
        <taxon>Metazoa</taxon>
        <taxon>Spiralia</taxon>
        <taxon>Lophotrochozoa</taxon>
        <taxon>Mollusca</taxon>
        <taxon>Gastropoda</taxon>
        <taxon>Heterobranchia</taxon>
        <taxon>Euthyneura</taxon>
        <taxon>Panpulmonata</taxon>
        <taxon>Sacoglossa</taxon>
        <taxon>Placobranchoidea</taxon>
        <taxon>Plakobranchidae</taxon>
        <taxon>Elysia</taxon>
    </lineage>
</organism>
<comment type="caution">
    <text evidence="13">The sequence shown here is derived from an EMBL/GenBank/DDBJ whole genome shotgun (WGS) entry which is preliminary data.</text>
</comment>
<dbReference type="InterPro" id="IPR001584">
    <property type="entry name" value="Integrase_cat-core"/>
</dbReference>
<dbReference type="Gene3D" id="3.10.10.10">
    <property type="entry name" value="HIV Type 1 Reverse Transcriptase, subunit A, domain 1"/>
    <property type="match status" value="1"/>
</dbReference>
<evidence type="ECO:0000256" key="11">
    <source>
        <dbReference type="SAM" id="MobiDB-lite"/>
    </source>
</evidence>
<dbReference type="AlphaFoldDB" id="A0AAV4EQL2"/>
<accession>A0AAV4EQL2</accession>
<dbReference type="SUPFAM" id="SSF53098">
    <property type="entry name" value="Ribonuclease H-like"/>
    <property type="match status" value="1"/>
</dbReference>
<dbReference type="GO" id="GO:0003964">
    <property type="term" value="F:RNA-directed DNA polymerase activity"/>
    <property type="evidence" value="ECO:0007669"/>
    <property type="project" value="UniProtKB-KW"/>
</dbReference>
<keyword evidence="3" id="KW-0540">Nuclease</keyword>
<sequence length="1092" mass="122278">MYYSAAANEVARRSFGNRLYLLVPPQVRIKCQTMHQPLQIFSNFQEKSKPGKRESGPALNCQSVGPLCFAATRPTSESKISQLFVTDEKCKRCFLVDTGAQVSITPASWADKVSGATGPNLQAANGSSIATYGFRVVHLHFDNRVFDARLISANVKRPLLGADFLRQHNLLVDIRGHRLIEADSFSHISCSVSSISVDSVLALIEPTSNKFRKIFNGYPEPLQPTFSTAEVKHGVKHFIPTKDRPVFARARRLAPDKLASAKQEFLETEKMGIIQKSNSPWAYPLHMVPKSNGGSHPCGDYRRLNDATVPDRYPIPHIQDFSARLAGKNIFSKIDLVRGYHKIPVAPEDVPKTAVVTPFGLWEFLRMPFELKCAAQSFQRLMDTVLQDLDYAFVYLDDILVASSSAQSHIDDLNAVFHRLRHHGLVIKLEKCLFGVSSLDFLGHQVYAAGSVPMPSRVSAVKDFPQPRDVKALQEFLCIMNFYHRLFPNLASTLRPLYQVINTSKPRQALNWTKEMIQAFFASKQALAEATMLVHPCTDCPIALRCDASDVAIGAVLEQYAHGRWEPLAFFSRQLRKPEIKYSTFDRELLGIYLATRHFRYMLEGRQFTIYTDHKPLVDAVSKTKELQSARQQRHLSAISEFSTDIRHISGKKNVVADCLSRAVTESETKAVSLGIDYQAMAVAQTLSADLQAYKTALTNLQITSTKLQDQGPQLLCDISTGRARPVVPPDFRRSVFEAVHNLSHPGRYLITIIDRNTWWPEAIPISNITTAECVQALVGGWISRFGIPEDISSDRGSQFTSALWTEIAKRLGVKVHRTTAFHPQANGMVERFHRTLKAALKARLTGNNWVEELPWVLLGLRTAPKEDLGYSSAELVYGEPLTVPGEFTPSQASPWSATDFLTAFRAKTQLLTPRPTVNHSKQHTYLPPSLLTAKYVYIRTDTVKTPLQRPYSGPYTVLAPGEKTFLVDMGGRAERLSIDRLRQAQVDHTKPVQLQQPAWRGRPPALPGPPSATETDDTRGQPAAQTHHRQLTPRTGRQVRLPMRFQSLSEMSVLGGGVYRTLKPNCSVPSLFLCITSRHDFLFTFCQLSEK</sequence>
<dbReference type="InterPro" id="IPR001969">
    <property type="entry name" value="Aspartic_peptidase_AS"/>
</dbReference>
<keyword evidence="7" id="KW-0694">RNA-binding</keyword>
<dbReference type="GO" id="GO:0015074">
    <property type="term" value="P:DNA integration"/>
    <property type="evidence" value="ECO:0007669"/>
    <property type="project" value="UniProtKB-KW"/>
</dbReference>
<evidence type="ECO:0000256" key="8">
    <source>
        <dbReference type="ARBA" id="ARBA00022908"/>
    </source>
</evidence>
<dbReference type="Gene3D" id="3.30.70.270">
    <property type="match status" value="2"/>
</dbReference>
<dbReference type="InterPro" id="IPR036397">
    <property type="entry name" value="RNaseH_sf"/>
</dbReference>
<dbReference type="InterPro" id="IPR012337">
    <property type="entry name" value="RNaseH-like_sf"/>
</dbReference>
<dbReference type="PROSITE" id="PS50994">
    <property type="entry name" value="INTEGRASE"/>
    <property type="match status" value="1"/>
</dbReference>
<keyword evidence="6" id="KW-0460">Magnesium</keyword>
<dbReference type="CDD" id="cd09274">
    <property type="entry name" value="RNase_HI_RT_Ty3"/>
    <property type="match status" value="1"/>
</dbReference>
<evidence type="ECO:0000256" key="6">
    <source>
        <dbReference type="ARBA" id="ARBA00022842"/>
    </source>
</evidence>
<dbReference type="Pfam" id="PF17919">
    <property type="entry name" value="RT_RNaseH_2"/>
    <property type="match status" value="1"/>
</dbReference>
<dbReference type="InterPro" id="IPR000477">
    <property type="entry name" value="RT_dom"/>
</dbReference>
<keyword evidence="1" id="KW-0808">Transferase</keyword>
<dbReference type="EMBL" id="BMAT01010897">
    <property type="protein sequence ID" value="GFR62995.1"/>
    <property type="molecule type" value="Genomic_DNA"/>
</dbReference>
<name>A0AAV4EQL2_9GAST</name>
<evidence type="ECO:0000259" key="12">
    <source>
        <dbReference type="PROSITE" id="PS50994"/>
    </source>
</evidence>
<reference evidence="13 14" key="1">
    <citation type="journal article" date="2021" name="Elife">
        <title>Chloroplast acquisition without the gene transfer in kleptoplastic sea slugs, Plakobranchus ocellatus.</title>
        <authorList>
            <person name="Maeda T."/>
            <person name="Takahashi S."/>
            <person name="Yoshida T."/>
            <person name="Shimamura S."/>
            <person name="Takaki Y."/>
            <person name="Nagai Y."/>
            <person name="Toyoda A."/>
            <person name="Suzuki Y."/>
            <person name="Arimoto A."/>
            <person name="Ishii H."/>
            <person name="Satoh N."/>
            <person name="Nishiyama T."/>
            <person name="Hasebe M."/>
            <person name="Maruyama T."/>
            <person name="Minagawa J."/>
            <person name="Obokata J."/>
            <person name="Shigenobu S."/>
        </authorList>
    </citation>
    <scope>NUCLEOTIDE SEQUENCE [LARGE SCALE GENOMIC DNA]</scope>
</reference>
<dbReference type="GO" id="GO:0004519">
    <property type="term" value="F:endonuclease activity"/>
    <property type="evidence" value="ECO:0007669"/>
    <property type="project" value="UniProtKB-KW"/>
</dbReference>
<dbReference type="Proteomes" id="UP000762676">
    <property type="component" value="Unassembled WGS sequence"/>
</dbReference>
<evidence type="ECO:0000256" key="3">
    <source>
        <dbReference type="ARBA" id="ARBA00022722"/>
    </source>
</evidence>
<dbReference type="FunFam" id="3.10.20.370:FF:000001">
    <property type="entry name" value="Retrovirus-related Pol polyprotein from transposon 17.6-like protein"/>
    <property type="match status" value="1"/>
</dbReference>
<keyword evidence="10" id="KW-0511">Multifunctional enzyme</keyword>
<dbReference type="Pfam" id="PF00665">
    <property type="entry name" value="rve"/>
    <property type="match status" value="1"/>
</dbReference>
<evidence type="ECO:0000256" key="1">
    <source>
        <dbReference type="ARBA" id="ARBA00022679"/>
    </source>
</evidence>
<dbReference type="Gene3D" id="2.40.70.10">
    <property type="entry name" value="Acid Proteases"/>
    <property type="match status" value="1"/>
</dbReference>
<dbReference type="InterPro" id="IPR050951">
    <property type="entry name" value="Retrovirus_Pol_polyprotein"/>
</dbReference>
<evidence type="ECO:0000313" key="14">
    <source>
        <dbReference type="Proteomes" id="UP000762676"/>
    </source>
</evidence>
<dbReference type="InterPro" id="IPR043128">
    <property type="entry name" value="Rev_trsase/Diguanyl_cyclase"/>
</dbReference>
<evidence type="ECO:0000256" key="7">
    <source>
        <dbReference type="ARBA" id="ARBA00022884"/>
    </source>
</evidence>
<dbReference type="CDD" id="cd01647">
    <property type="entry name" value="RT_LTR"/>
    <property type="match status" value="1"/>
</dbReference>
<keyword evidence="2" id="KW-0548">Nucleotidyltransferase</keyword>
<keyword evidence="8" id="KW-0229">DNA integration</keyword>
<evidence type="ECO:0000256" key="9">
    <source>
        <dbReference type="ARBA" id="ARBA00022918"/>
    </source>
</evidence>
<dbReference type="PROSITE" id="PS00141">
    <property type="entry name" value="ASP_PROTEASE"/>
    <property type="match status" value="1"/>
</dbReference>
<proteinExistence type="predicted"/>
<dbReference type="Pfam" id="PF00078">
    <property type="entry name" value="RVT_1"/>
    <property type="match status" value="1"/>
</dbReference>
<evidence type="ECO:0000256" key="4">
    <source>
        <dbReference type="ARBA" id="ARBA00022759"/>
    </source>
</evidence>
<dbReference type="InterPro" id="IPR041577">
    <property type="entry name" value="RT_RNaseH_2"/>
</dbReference>
<dbReference type="Gene3D" id="3.30.420.10">
    <property type="entry name" value="Ribonuclease H-like superfamily/Ribonuclease H"/>
    <property type="match status" value="1"/>
</dbReference>
<dbReference type="PANTHER" id="PTHR37984">
    <property type="entry name" value="PROTEIN CBG26694"/>
    <property type="match status" value="1"/>
</dbReference>
<keyword evidence="9" id="KW-0695">RNA-directed DNA polymerase</keyword>
<keyword evidence="4" id="KW-0255">Endonuclease</keyword>
<dbReference type="PANTHER" id="PTHR37984:SF5">
    <property type="entry name" value="PROTEIN NYNRIN-LIKE"/>
    <property type="match status" value="1"/>
</dbReference>
<evidence type="ECO:0000313" key="13">
    <source>
        <dbReference type="EMBL" id="GFR62995.1"/>
    </source>
</evidence>
<dbReference type="SUPFAM" id="SSF56672">
    <property type="entry name" value="DNA/RNA polymerases"/>
    <property type="match status" value="1"/>
</dbReference>
<dbReference type="GO" id="GO:0003723">
    <property type="term" value="F:RNA binding"/>
    <property type="evidence" value="ECO:0007669"/>
    <property type="project" value="UniProtKB-KW"/>
</dbReference>
<evidence type="ECO:0000256" key="10">
    <source>
        <dbReference type="ARBA" id="ARBA00023268"/>
    </source>
</evidence>
<dbReference type="GO" id="GO:0004190">
    <property type="term" value="F:aspartic-type endopeptidase activity"/>
    <property type="evidence" value="ECO:0007669"/>
    <property type="project" value="InterPro"/>
</dbReference>
<dbReference type="SUPFAM" id="SSF50630">
    <property type="entry name" value="Acid proteases"/>
    <property type="match status" value="1"/>
</dbReference>
<evidence type="ECO:0000256" key="5">
    <source>
        <dbReference type="ARBA" id="ARBA00022801"/>
    </source>
</evidence>
<dbReference type="InterPro" id="IPR043502">
    <property type="entry name" value="DNA/RNA_pol_sf"/>
</dbReference>
<gene>
    <name evidence="13" type="ORF">ElyMa_005473200</name>
</gene>
<dbReference type="InterPro" id="IPR021109">
    <property type="entry name" value="Peptidase_aspartic_dom_sf"/>
</dbReference>
<evidence type="ECO:0000256" key="2">
    <source>
        <dbReference type="ARBA" id="ARBA00022695"/>
    </source>
</evidence>
<feature type="region of interest" description="Disordered" evidence="11">
    <location>
        <begin position="983"/>
        <end position="1039"/>
    </location>
</feature>